<keyword evidence="3" id="KW-1185">Reference proteome</keyword>
<sequence length="217" mass="24180">MWHIARPTGPSVVSAHPQVVLPGSSLVSPVGCKAVPLPPEQRTRASMAPINSRSTSSGVAENKQRDKELEELLWVSVVLVNLLLFLTAVPTPTRTAYELGSWDNFFGNEKSIPPSGLRKDLEELVTFNNQSPFSAVPCKQCAPAVRWWRDQSQFLSQELNRMLSLNAKQWARCENLSRENRLLKLELCCANGSAPRSAQAPHQHSPIRTHLTRTFDC</sequence>
<reference evidence="2 3" key="1">
    <citation type="submission" date="2019-07" db="EMBL/GenBank/DDBJ databases">
        <title>Annotation for the trematode Paragonimus westermani.</title>
        <authorList>
            <person name="Choi Y.-J."/>
        </authorList>
    </citation>
    <scope>NUCLEOTIDE SEQUENCE [LARGE SCALE GENOMIC DNA]</scope>
    <source>
        <strain evidence="2">180907_Pwestermani</strain>
    </source>
</reference>
<evidence type="ECO:0000313" key="3">
    <source>
        <dbReference type="Proteomes" id="UP000699462"/>
    </source>
</evidence>
<name>A0A8T0DUS9_9TREM</name>
<accession>A0A8T0DUS9</accession>
<dbReference type="EMBL" id="JTDF01001130">
    <property type="protein sequence ID" value="KAF8570447.1"/>
    <property type="molecule type" value="Genomic_DNA"/>
</dbReference>
<proteinExistence type="predicted"/>
<organism evidence="2 3">
    <name type="scientific">Paragonimus westermani</name>
    <dbReference type="NCBI Taxonomy" id="34504"/>
    <lineage>
        <taxon>Eukaryota</taxon>
        <taxon>Metazoa</taxon>
        <taxon>Spiralia</taxon>
        <taxon>Lophotrochozoa</taxon>
        <taxon>Platyhelminthes</taxon>
        <taxon>Trematoda</taxon>
        <taxon>Digenea</taxon>
        <taxon>Plagiorchiida</taxon>
        <taxon>Troglotremata</taxon>
        <taxon>Troglotrematidae</taxon>
        <taxon>Paragonimus</taxon>
    </lineage>
</organism>
<evidence type="ECO:0000256" key="1">
    <source>
        <dbReference type="SAM" id="MobiDB-lite"/>
    </source>
</evidence>
<evidence type="ECO:0000313" key="2">
    <source>
        <dbReference type="EMBL" id="KAF8570447.1"/>
    </source>
</evidence>
<gene>
    <name evidence="2" type="ORF">P879_08250</name>
</gene>
<comment type="caution">
    <text evidence="2">The sequence shown here is derived from an EMBL/GenBank/DDBJ whole genome shotgun (WGS) entry which is preliminary data.</text>
</comment>
<dbReference type="OrthoDB" id="5984396at2759"/>
<protein>
    <submittedName>
        <fullName evidence="2">Uncharacterized protein</fullName>
    </submittedName>
</protein>
<dbReference type="Proteomes" id="UP000699462">
    <property type="component" value="Unassembled WGS sequence"/>
</dbReference>
<feature type="compositionally biased region" description="Polar residues" evidence="1">
    <location>
        <begin position="49"/>
        <end position="59"/>
    </location>
</feature>
<feature type="region of interest" description="Disordered" evidence="1">
    <location>
        <begin position="37"/>
        <end position="62"/>
    </location>
</feature>
<dbReference type="AlphaFoldDB" id="A0A8T0DUS9"/>